<proteinExistence type="predicted"/>
<accession>A0A2T0PXN7</accession>
<evidence type="ECO:0000313" key="2">
    <source>
        <dbReference type="EMBL" id="PRX96305.1"/>
    </source>
</evidence>
<comment type="caution">
    <text evidence="2">The sequence shown here is derived from an EMBL/GenBank/DDBJ whole genome shotgun (WGS) entry which is preliminary data.</text>
</comment>
<dbReference type="EMBL" id="PVZC01000008">
    <property type="protein sequence ID" value="PRX96305.1"/>
    <property type="molecule type" value="Genomic_DNA"/>
</dbReference>
<feature type="region of interest" description="Disordered" evidence="1">
    <location>
        <begin position="1"/>
        <end position="49"/>
    </location>
</feature>
<gene>
    <name evidence="2" type="ORF">CLV72_108312</name>
</gene>
<protein>
    <submittedName>
        <fullName evidence="2">Uncharacterized protein</fullName>
    </submittedName>
</protein>
<evidence type="ECO:0000256" key="1">
    <source>
        <dbReference type="SAM" id="MobiDB-lite"/>
    </source>
</evidence>
<dbReference type="RefSeq" id="WP_170141106.1">
    <property type="nucleotide sequence ID" value="NZ_PVZC01000008.1"/>
</dbReference>
<feature type="compositionally biased region" description="Basic and acidic residues" evidence="1">
    <location>
        <begin position="16"/>
        <end position="49"/>
    </location>
</feature>
<keyword evidence="3" id="KW-1185">Reference proteome</keyword>
<evidence type="ECO:0000313" key="3">
    <source>
        <dbReference type="Proteomes" id="UP000237846"/>
    </source>
</evidence>
<dbReference type="AlphaFoldDB" id="A0A2T0PXN7"/>
<dbReference type="Proteomes" id="UP000237846">
    <property type="component" value="Unassembled WGS sequence"/>
</dbReference>
<name>A0A2T0PXN7_9ACTN</name>
<sequence>MQPEQADALTRVYQQDARKRAERERAVREAERRGRAGADGDVRPAARRR</sequence>
<organism evidence="2 3">
    <name type="scientific">Allonocardiopsis opalescens</name>
    <dbReference type="NCBI Taxonomy" id="1144618"/>
    <lineage>
        <taxon>Bacteria</taxon>
        <taxon>Bacillati</taxon>
        <taxon>Actinomycetota</taxon>
        <taxon>Actinomycetes</taxon>
        <taxon>Streptosporangiales</taxon>
        <taxon>Allonocardiopsis</taxon>
    </lineage>
</organism>
<reference evidence="2 3" key="1">
    <citation type="submission" date="2018-03" db="EMBL/GenBank/DDBJ databases">
        <title>Genomic Encyclopedia of Archaeal and Bacterial Type Strains, Phase II (KMG-II): from individual species to whole genera.</title>
        <authorList>
            <person name="Goeker M."/>
        </authorList>
    </citation>
    <scope>NUCLEOTIDE SEQUENCE [LARGE SCALE GENOMIC DNA]</scope>
    <source>
        <strain evidence="2 3">DSM 45601</strain>
    </source>
</reference>